<gene>
    <name evidence="1" type="ORF">HO173_012265</name>
</gene>
<evidence type="ECO:0000313" key="1">
    <source>
        <dbReference type="EMBL" id="KAF6226761.1"/>
    </source>
</evidence>
<sequence>MAGQSLIKRRVVLGLAELQNNPTLTDGCAETLPFDDGAAGCECPWEPAHWSVGCRGCAARISFSGMKAKCIKRTRERWTWFSSARRIDDKCGERLGTLIYLPWEIRQKILKVLFEDHANYYRSECITEESSARSFYPRYWGDHKSRFYGMRLASPSTKVELEHYYLTKTEFRFESPKALENFLDRLSIYQQSLLRALTFRLCKTVYRLADTSAASDWVAVCVRLPPKLVSIQFDVLGQGLRGIKTGGQCFIYDDDYPTVYVHRAITLVEILGKRARRCAARVKVDLLDCEFDPKHVVQEGGLEVSWLIELEPWSKNWRGWWEEAIKIDFNDGEGASNVA</sequence>
<reference evidence="1 2" key="1">
    <citation type="journal article" date="2020" name="Genomics">
        <title>Complete, high-quality genomes from long-read metagenomic sequencing of two wolf lichen thalli reveals enigmatic genome architecture.</title>
        <authorList>
            <person name="McKenzie S.K."/>
            <person name="Walston R.F."/>
            <person name="Allen J.L."/>
        </authorList>
    </citation>
    <scope>NUCLEOTIDE SEQUENCE [LARGE SCALE GENOMIC DNA]</scope>
    <source>
        <strain evidence="1">WasteWater2</strain>
    </source>
</reference>
<proteinExistence type="predicted"/>
<dbReference type="GeneID" id="59293901"/>
<dbReference type="EMBL" id="JACCJC010000087">
    <property type="protein sequence ID" value="KAF6226761.1"/>
    <property type="molecule type" value="Genomic_DNA"/>
</dbReference>
<comment type="caution">
    <text evidence="1">The sequence shown here is derived from an EMBL/GenBank/DDBJ whole genome shotgun (WGS) entry which is preliminary data.</text>
</comment>
<dbReference type="RefSeq" id="XP_037158912.1">
    <property type="nucleotide sequence ID" value="XM_037314137.1"/>
</dbReference>
<protein>
    <submittedName>
        <fullName evidence="1">Uncharacterized protein</fullName>
    </submittedName>
</protein>
<dbReference type="AlphaFoldDB" id="A0A8H6FG09"/>
<name>A0A8H6FG09_9LECA</name>
<organism evidence="1 2">
    <name type="scientific">Letharia columbiana</name>
    <dbReference type="NCBI Taxonomy" id="112416"/>
    <lineage>
        <taxon>Eukaryota</taxon>
        <taxon>Fungi</taxon>
        <taxon>Dikarya</taxon>
        <taxon>Ascomycota</taxon>
        <taxon>Pezizomycotina</taxon>
        <taxon>Lecanoromycetes</taxon>
        <taxon>OSLEUM clade</taxon>
        <taxon>Lecanoromycetidae</taxon>
        <taxon>Lecanorales</taxon>
        <taxon>Lecanorineae</taxon>
        <taxon>Parmeliaceae</taxon>
        <taxon>Letharia</taxon>
    </lineage>
</organism>
<evidence type="ECO:0000313" key="2">
    <source>
        <dbReference type="Proteomes" id="UP000578531"/>
    </source>
</evidence>
<keyword evidence="2" id="KW-1185">Reference proteome</keyword>
<dbReference type="Proteomes" id="UP000578531">
    <property type="component" value="Unassembled WGS sequence"/>
</dbReference>
<dbReference type="OrthoDB" id="5312632at2759"/>
<accession>A0A8H6FG09</accession>